<dbReference type="GO" id="GO:0008168">
    <property type="term" value="F:methyltransferase activity"/>
    <property type="evidence" value="ECO:0007669"/>
    <property type="project" value="UniProtKB-KW"/>
</dbReference>
<dbReference type="EMBL" id="CP158375">
    <property type="protein sequence ID" value="XDO95953.1"/>
    <property type="molecule type" value="Genomic_DNA"/>
</dbReference>
<dbReference type="InterPro" id="IPR041698">
    <property type="entry name" value="Methyltransf_25"/>
</dbReference>
<dbReference type="EC" id="2.1.1.-" evidence="2"/>
<protein>
    <submittedName>
        <fullName evidence="2">Class I SAM-dependent methyltransferase</fullName>
        <ecNumber evidence="2">2.1.1.-</ecNumber>
    </submittedName>
</protein>
<evidence type="ECO:0000313" key="2">
    <source>
        <dbReference type="EMBL" id="XDO95953.1"/>
    </source>
</evidence>
<dbReference type="CDD" id="cd02440">
    <property type="entry name" value="AdoMet_MTases"/>
    <property type="match status" value="1"/>
</dbReference>
<proteinExistence type="predicted"/>
<keyword evidence="2" id="KW-0808">Transferase</keyword>
<keyword evidence="2" id="KW-0489">Methyltransferase</keyword>
<dbReference type="InterPro" id="IPR029063">
    <property type="entry name" value="SAM-dependent_MTases_sf"/>
</dbReference>
<organism evidence="2">
    <name type="scientific">Caulobacter sp. 73W</name>
    <dbReference type="NCBI Taxonomy" id="3161137"/>
    <lineage>
        <taxon>Bacteria</taxon>
        <taxon>Pseudomonadati</taxon>
        <taxon>Pseudomonadota</taxon>
        <taxon>Alphaproteobacteria</taxon>
        <taxon>Caulobacterales</taxon>
        <taxon>Caulobacteraceae</taxon>
        <taxon>Caulobacter</taxon>
    </lineage>
</organism>
<dbReference type="GO" id="GO:0032259">
    <property type="term" value="P:methylation"/>
    <property type="evidence" value="ECO:0007669"/>
    <property type="project" value="UniProtKB-KW"/>
</dbReference>
<feature type="domain" description="Methyltransferase" evidence="1">
    <location>
        <begin position="34"/>
        <end position="124"/>
    </location>
</feature>
<dbReference type="SUPFAM" id="SSF53335">
    <property type="entry name" value="S-adenosyl-L-methionine-dependent methyltransferases"/>
    <property type="match status" value="1"/>
</dbReference>
<sequence>MIQLPSIRGLKYPDEAVVRHFFKARLDSRPGRAVELGGGTGNNLSLYKSYGWRVTNVDRDARALADAAHNLGEEAEIVEADLSAGPPPLSGPIDALLIPNMLCYVSAAQAERLLSGVAPLMAPGCAVFVRTRARDDYRYARGRETEPHGFILDTEETGEAGAFNLFYDESALTDLLKRTLGLEPTALLRIRFDNIQSGRLVPGNSDIVVWGQRRS</sequence>
<reference evidence="2" key="1">
    <citation type="submission" date="2024-06" db="EMBL/GenBank/DDBJ databases">
        <title>Caulobacter inopinatus, sp. nov.</title>
        <authorList>
            <person name="Donachie S.P."/>
        </authorList>
    </citation>
    <scope>NUCLEOTIDE SEQUENCE</scope>
    <source>
        <strain evidence="2">73W</strain>
    </source>
</reference>
<accession>A0AB39KQM1</accession>
<dbReference type="AlphaFoldDB" id="A0AB39KQM1"/>
<dbReference type="RefSeq" id="WP_369058810.1">
    <property type="nucleotide sequence ID" value="NZ_CP158375.1"/>
</dbReference>
<name>A0AB39KQM1_9CAUL</name>
<dbReference type="Pfam" id="PF13649">
    <property type="entry name" value="Methyltransf_25"/>
    <property type="match status" value="1"/>
</dbReference>
<dbReference type="Gene3D" id="3.40.50.150">
    <property type="entry name" value="Vaccinia Virus protein VP39"/>
    <property type="match status" value="1"/>
</dbReference>
<evidence type="ECO:0000259" key="1">
    <source>
        <dbReference type="Pfam" id="PF13649"/>
    </source>
</evidence>
<gene>
    <name evidence="2" type="ORF">ABOZ73_14300</name>
</gene>